<evidence type="ECO:0000256" key="4">
    <source>
        <dbReference type="ARBA" id="ARBA00012955"/>
    </source>
</evidence>
<evidence type="ECO:0000256" key="5">
    <source>
        <dbReference type="ARBA" id="ARBA00022679"/>
    </source>
</evidence>
<evidence type="ECO:0000256" key="2">
    <source>
        <dbReference type="ARBA" id="ARBA00007220"/>
    </source>
</evidence>
<accession>A0AAV5HYF6</accession>
<dbReference type="PANTHER" id="PTHR23359">
    <property type="entry name" value="NUCLEOTIDE KINASE"/>
    <property type="match status" value="1"/>
</dbReference>
<evidence type="ECO:0000313" key="11">
    <source>
        <dbReference type="Proteomes" id="UP001054252"/>
    </source>
</evidence>
<gene>
    <name evidence="10" type="ORF">SLEP1_g5610</name>
</gene>
<dbReference type="InterPro" id="IPR000850">
    <property type="entry name" value="Adenylat/UMP-CMP_kin"/>
</dbReference>
<dbReference type="Gene3D" id="3.40.50.300">
    <property type="entry name" value="P-loop containing nucleotide triphosphate hydrolases"/>
    <property type="match status" value="1"/>
</dbReference>
<dbReference type="InterPro" id="IPR006259">
    <property type="entry name" value="Adenyl_kin_sub"/>
</dbReference>
<evidence type="ECO:0000256" key="8">
    <source>
        <dbReference type="ARBA" id="ARBA00031517"/>
    </source>
</evidence>
<proteinExistence type="inferred from homology"/>
<evidence type="ECO:0000313" key="10">
    <source>
        <dbReference type="EMBL" id="GKU91790.1"/>
    </source>
</evidence>
<dbReference type="EC" id="2.7.4.3" evidence="4"/>
<reference evidence="10 11" key="1">
    <citation type="journal article" date="2021" name="Commun. Biol.">
        <title>The genome of Shorea leprosula (Dipterocarpaceae) highlights the ecological relevance of drought in aseasonal tropical rainforests.</title>
        <authorList>
            <person name="Ng K.K.S."/>
            <person name="Kobayashi M.J."/>
            <person name="Fawcett J.A."/>
            <person name="Hatakeyama M."/>
            <person name="Paape T."/>
            <person name="Ng C.H."/>
            <person name="Ang C.C."/>
            <person name="Tnah L.H."/>
            <person name="Lee C.T."/>
            <person name="Nishiyama T."/>
            <person name="Sese J."/>
            <person name="O'Brien M.J."/>
            <person name="Copetti D."/>
            <person name="Mohd Noor M.I."/>
            <person name="Ong R.C."/>
            <person name="Putra M."/>
            <person name="Sireger I.Z."/>
            <person name="Indrioko S."/>
            <person name="Kosugi Y."/>
            <person name="Izuno A."/>
            <person name="Isagi Y."/>
            <person name="Lee S.L."/>
            <person name="Shimizu K.K."/>
        </authorList>
    </citation>
    <scope>NUCLEOTIDE SEQUENCE [LARGE SCALE GENOMIC DNA]</scope>
    <source>
        <strain evidence="10">214</strain>
    </source>
</reference>
<evidence type="ECO:0000256" key="9">
    <source>
        <dbReference type="RuleBase" id="RU003330"/>
    </source>
</evidence>
<evidence type="ECO:0000256" key="3">
    <source>
        <dbReference type="ARBA" id="ARBA00011245"/>
    </source>
</evidence>
<evidence type="ECO:0000256" key="6">
    <source>
        <dbReference type="ARBA" id="ARBA00022741"/>
    </source>
</evidence>
<dbReference type="Proteomes" id="UP001054252">
    <property type="component" value="Unassembled WGS sequence"/>
</dbReference>
<dbReference type="PRINTS" id="PR00094">
    <property type="entry name" value="ADENYLTKNASE"/>
</dbReference>
<keyword evidence="7 9" id="KW-0418">Kinase</keyword>
<protein>
    <recommendedName>
        <fullName evidence="4">adenylate kinase</fullName>
        <ecNumber evidence="4">2.7.4.3</ecNumber>
    </recommendedName>
    <alternativeName>
        <fullName evidence="8">ATP:AMP phosphotransferase</fullName>
    </alternativeName>
</protein>
<comment type="catalytic activity">
    <reaction evidence="1">
        <text>AMP + ATP = 2 ADP</text>
        <dbReference type="Rhea" id="RHEA:12973"/>
        <dbReference type="ChEBI" id="CHEBI:30616"/>
        <dbReference type="ChEBI" id="CHEBI:456215"/>
        <dbReference type="ChEBI" id="CHEBI:456216"/>
        <dbReference type="EC" id="2.7.4.3"/>
    </reaction>
</comment>
<sequence>MAVFNRCLRTRVLAAVTPTTAFAYVIRTLSASCLRMNLGGDLKSASVLGQNPLHLKRELSGRNVQWVFLGCPGVGKGTYASRLSNLLGVPHIATGDLVRDELSSSGPLASQLKDIVNQGKLVSDEIIINLLSKRLEAGEAKGESGFILDGFPRTIRQAEILGGVTDIDLVINLKLRQEALLAKCLGRRICSECGGNYNVATIDIKGENGNPGMYMAPLLPPPQCASKLITRADDKLEVVKERLRIYNEMTQPVEEFYRSRGKLLEFDLPGGIPESWPKLLQALNLEDHENKRSAAA</sequence>
<dbReference type="CDD" id="cd01428">
    <property type="entry name" value="ADK"/>
    <property type="match status" value="1"/>
</dbReference>
<dbReference type="GO" id="GO:0004017">
    <property type="term" value="F:AMP kinase activity"/>
    <property type="evidence" value="ECO:0007669"/>
    <property type="project" value="UniProtKB-EC"/>
</dbReference>
<evidence type="ECO:0000256" key="7">
    <source>
        <dbReference type="ARBA" id="ARBA00022777"/>
    </source>
</evidence>
<dbReference type="NCBIfam" id="TIGR01351">
    <property type="entry name" value="adk"/>
    <property type="match status" value="1"/>
</dbReference>
<keyword evidence="11" id="KW-1185">Reference proteome</keyword>
<dbReference type="GO" id="GO:0005524">
    <property type="term" value="F:ATP binding"/>
    <property type="evidence" value="ECO:0007669"/>
    <property type="project" value="InterPro"/>
</dbReference>
<name>A0AAV5HYF6_9ROSI</name>
<dbReference type="Pfam" id="PF00406">
    <property type="entry name" value="ADK"/>
    <property type="match status" value="1"/>
</dbReference>
<organism evidence="10 11">
    <name type="scientific">Rubroshorea leprosula</name>
    <dbReference type="NCBI Taxonomy" id="152421"/>
    <lineage>
        <taxon>Eukaryota</taxon>
        <taxon>Viridiplantae</taxon>
        <taxon>Streptophyta</taxon>
        <taxon>Embryophyta</taxon>
        <taxon>Tracheophyta</taxon>
        <taxon>Spermatophyta</taxon>
        <taxon>Magnoliopsida</taxon>
        <taxon>eudicotyledons</taxon>
        <taxon>Gunneridae</taxon>
        <taxon>Pentapetalae</taxon>
        <taxon>rosids</taxon>
        <taxon>malvids</taxon>
        <taxon>Malvales</taxon>
        <taxon>Dipterocarpaceae</taxon>
        <taxon>Rubroshorea</taxon>
    </lineage>
</organism>
<comment type="similarity">
    <text evidence="2 9">Belongs to the adenylate kinase family.</text>
</comment>
<comment type="caution">
    <text evidence="10">The sequence shown here is derived from an EMBL/GenBank/DDBJ whole genome shotgun (WGS) entry which is preliminary data.</text>
</comment>
<dbReference type="HAMAP" id="MF_00235">
    <property type="entry name" value="Adenylate_kinase_Adk"/>
    <property type="match status" value="1"/>
</dbReference>
<keyword evidence="5 9" id="KW-0808">Transferase</keyword>
<keyword evidence="6" id="KW-0547">Nucleotide-binding</keyword>
<evidence type="ECO:0000256" key="1">
    <source>
        <dbReference type="ARBA" id="ARBA00000582"/>
    </source>
</evidence>
<dbReference type="AlphaFoldDB" id="A0AAV5HYF6"/>
<comment type="subunit">
    <text evidence="3">Monomer.</text>
</comment>
<dbReference type="EMBL" id="BPVZ01000005">
    <property type="protein sequence ID" value="GKU91790.1"/>
    <property type="molecule type" value="Genomic_DNA"/>
</dbReference>
<dbReference type="InterPro" id="IPR027417">
    <property type="entry name" value="P-loop_NTPase"/>
</dbReference>
<dbReference type="SUPFAM" id="SSF52540">
    <property type="entry name" value="P-loop containing nucleoside triphosphate hydrolases"/>
    <property type="match status" value="1"/>
</dbReference>
<dbReference type="PROSITE" id="PS00113">
    <property type="entry name" value="ADENYLATE_KINASE"/>
    <property type="match status" value="1"/>
</dbReference>
<dbReference type="InterPro" id="IPR033690">
    <property type="entry name" value="Adenylat_kinase_CS"/>
</dbReference>